<dbReference type="PROSITE" id="PS50932">
    <property type="entry name" value="HTH_LACI_2"/>
    <property type="match status" value="1"/>
</dbReference>
<evidence type="ECO:0000256" key="1">
    <source>
        <dbReference type="ARBA" id="ARBA00023015"/>
    </source>
</evidence>
<dbReference type="SUPFAM" id="SSF47413">
    <property type="entry name" value="lambda repressor-like DNA-binding domains"/>
    <property type="match status" value="1"/>
</dbReference>
<comment type="caution">
    <text evidence="5">The sequence shown here is derived from an EMBL/GenBank/DDBJ whole genome shotgun (WGS) entry which is preliminary data.</text>
</comment>
<dbReference type="PANTHER" id="PTHR30146:SF109">
    <property type="entry name" value="HTH-TYPE TRANSCRIPTIONAL REGULATOR GALS"/>
    <property type="match status" value="1"/>
</dbReference>
<dbReference type="Gene3D" id="1.10.260.40">
    <property type="entry name" value="lambda repressor-like DNA-binding domains"/>
    <property type="match status" value="1"/>
</dbReference>
<feature type="domain" description="HTH lacI-type" evidence="4">
    <location>
        <begin position="3"/>
        <end position="57"/>
    </location>
</feature>
<dbReference type="InterPro" id="IPR028082">
    <property type="entry name" value="Peripla_BP_I"/>
</dbReference>
<organism evidence="5 6">
    <name type="scientific">Paenibacillus auburnensis</name>
    <dbReference type="NCBI Taxonomy" id="2905649"/>
    <lineage>
        <taxon>Bacteria</taxon>
        <taxon>Bacillati</taxon>
        <taxon>Bacillota</taxon>
        <taxon>Bacilli</taxon>
        <taxon>Bacillales</taxon>
        <taxon>Paenibacillaceae</taxon>
        <taxon>Paenibacillus</taxon>
    </lineage>
</organism>
<keyword evidence="2" id="KW-0238">DNA-binding</keyword>
<dbReference type="InterPro" id="IPR000843">
    <property type="entry name" value="HTH_LacI"/>
</dbReference>
<dbReference type="InterPro" id="IPR010982">
    <property type="entry name" value="Lambda_DNA-bd_dom_sf"/>
</dbReference>
<dbReference type="CDD" id="cd01392">
    <property type="entry name" value="HTH_LacI"/>
    <property type="match status" value="1"/>
</dbReference>
<evidence type="ECO:0000313" key="5">
    <source>
        <dbReference type="EMBL" id="CAH1194992.1"/>
    </source>
</evidence>
<dbReference type="SUPFAM" id="SSF53822">
    <property type="entry name" value="Periplasmic binding protein-like I"/>
    <property type="match status" value="1"/>
</dbReference>
<keyword evidence="6" id="KW-1185">Reference proteome</keyword>
<name>A0ABN8G5K5_9BACL</name>
<dbReference type="EMBL" id="CAKMMG010000001">
    <property type="protein sequence ID" value="CAH1194992.1"/>
    <property type="molecule type" value="Genomic_DNA"/>
</dbReference>
<evidence type="ECO:0000256" key="3">
    <source>
        <dbReference type="ARBA" id="ARBA00023163"/>
    </source>
</evidence>
<keyword evidence="1" id="KW-0805">Transcription regulation</keyword>
<dbReference type="SMART" id="SM00354">
    <property type="entry name" value="HTH_LACI"/>
    <property type="match status" value="1"/>
</dbReference>
<sequence length="253" mass="27515">MTVTMKKVARRAGVSISTVSRVLTGHSNVREETSRRVRQTIEELGYTPNIIAQNLVSRTTRSICVLLPGTAEKWSSNLFFMELIRGIVLGARRMGYDIQVGSGAGEQEELEVVSRLLKGGRADGAILLSGRKNSEVTGFLRQGGYPFVLVEDDRTAFGLSNNLVQADGAGRNRSQGQQLNFTSQAIDPAITGFTGSSPGTPLFDFLMDDSISRMGSMASQMLIESIQKPDKTPLREGRFINASHRMSISTIGV</sequence>
<evidence type="ECO:0000256" key="2">
    <source>
        <dbReference type="ARBA" id="ARBA00023125"/>
    </source>
</evidence>
<accession>A0ABN8G5K5</accession>
<dbReference type="Pfam" id="PF00356">
    <property type="entry name" value="LacI"/>
    <property type="match status" value="1"/>
</dbReference>
<dbReference type="PANTHER" id="PTHR30146">
    <property type="entry name" value="LACI-RELATED TRANSCRIPTIONAL REPRESSOR"/>
    <property type="match status" value="1"/>
</dbReference>
<dbReference type="Gene3D" id="3.40.50.2300">
    <property type="match status" value="1"/>
</dbReference>
<gene>
    <name evidence="5" type="primary">purR_2</name>
    <name evidence="5" type="ORF">PAECIP111892_01936</name>
</gene>
<keyword evidence="3" id="KW-0804">Transcription</keyword>
<evidence type="ECO:0000313" key="6">
    <source>
        <dbReference type="Proteomes" id="UP000838324"/>
    </source>
</evidence>
<dbReference type="RefSeq" id="WP_236332234.1">
    <property type="nucleotide sequence ID" value="NZ_CAKMMG010000001.1"/>
</dbReference>
<evidence type="ECO:0000259" key="4">
    <source>
        <dbReference type="PROSITE" id="PS50932"/>
    </source>
</evidence>
<reference evidence="5" key="1">
    <citation type="submission" date="2022-01" db="EMBL/GenBank/DDBJ databases">
        <authorList>
            <person name="Criscuolo A."/>
        </authorList>
    </citation>
    <scope>NUCLEOTIDE SEQUENCE</scope>
    <source>
        <strain evidence="5">CIP111892</strain>
    </source>
</reference>
<proteinExistence type="predicted"/>
<dbReference type="Proteomes" id="UP000838324">
    <property type="component" value="Unassembled WGS sequence"/>
</dbReference>
<protein>
    <submittedName>
        <fullName evidence="5">HTH-type transcriptional repressor PurR</fullName>
    </submittedName>
</protein>